<accession>H0ET96</accession>
<protein>
    <submittedName>
        <fullName evidence="2">Uncharacterized protein</fullName>
    </submittedName>
</protein>
<gene>
    <name evidence="2" type="ORF">M7I_5955</name>
</gene>
<proteinExistence type="predicted"/>
<dbReference type="EMBL" id="AGUE01000161">
    <property type="protein sequence ID" value="EHK98191.1"/>
    <property type="molecule type" value="Genomic_DNA"/>
</dbReference>
<keyword evidence="3" id="KW-1185">Reference proteome</keyword>
<sequence>METHEDDHPQADPEDAVDLTHVTFIYRLFTISWGITFFLILTLYPIILLIEHFSTSSFAHAAVWVGVDSGVAVEGGG</sequence>
<name>H0ET96_GLAL7</name>
<dbReference type="AlphaFoldDB" id="H0ET96"/>
<dbReference type="InParanoid" id="H0ET96"/>
<dbReference type="Proteomes" id="UP000005446">
    <property type="component" value="Unassembled WGS sequence"/>
</dbReference>
<keyword evidence="1" id="KW-1133">Transmembrane helix</keyword>
<evidence type="ECO:0000313" key="3">
    <source>
        <dbReference type="Proteomes" id="UP000005446"/>
    </source>
</evidence>
<keyword evidence="1" id="KW-0812">Transmembrane</keyword>
<reference evidence="2 3" key="1">
    <citation type="journal article" date="2012" name="Eukaryot. Cell">
        <title>Genome sequence of the fungus Glarea lozoyensis: the first genome sequence of a species from the Helotiaceae family.</title>
        <authorList>
            <person name="Youssar L."/>
            <person name="Gruening B.A."/>
            <person name="Erxleben A."/>
            <person name="Guenther S."/>
            <person name="Huettel W."/>
        </authorList>
    </citation>
    <scope>NUCLEOTIDE SEQUENCE [LARGE SCALE GENOMIC DNA]</scope>
    <source>
        <strain evidence="3">ATCC 74030 / MF5533</strain>
    </source>
</reference>
<comment type="caution">
    <text evidence="2">The sequence shown here is derived from an EMBL/GenBank/DDBJ whole genome shotgun (WGS) entry which is preliminary data.</text>
</comment>
<organism evidence="2 3">
    <name type="scientific">Glarea lozoyensis (strain ATCC 74030 / MF5533)</name>
    <dbReference type="NCBI Taxonomy" id="1104152"/>
    <lineage>
        <taxon>Eukaryota</taxon>
        <taxon>Fungi</taxon>
        <taxon>Dikarya</taxon>
        <taxon>Ascomycota</taxon>
        <taxon>Pezizomycotina</taxon>
        <taxon>Leotiomycetes</taxon>
        <taxon>Helotiales</taxon>
        <taxon>Helotiaceae</taxon>
        <taxon>Glarea</taxon>
    </lineage>
</organism>
<keyword evidence="1" id="KW-0472">Membrane</keyword>
<feature type="transmembrane region" description="Helical" evidence="1">
    <location>
        <begin position="24"/>
        <end position="50"/>
    </location>
</feature>
<dbReference type="HOGENOM" id="CLU_2638278_0_0_1"/>
<evidence type="ECO:0000313" key="2">
    <source>
        <dbReference type="EMBL" id="EHK98191.1"/>
    </source>
</evidence>
<evidence type="ECO:0000256" key="1">
    <source>
        <dbReference type="SAM" id="Phobius"/>
    </source>
</evidence>